<proteinExistence type="predicted"/>
<dbReference type="InterPro" id="IPR012337">
    <property type="entry name" value="RNaseH-like_sf"/>
</dbReference>
<dbReference type="GO" id="GO:0015074">
    <property type="term" value="P:DNA integration"/>
    <property type="evidence" value="ECO:0007669"/>
    <property type="project" value="InterPro"/>
</dbReference>
<dbReference type="SUPFAM" id="SSF56672">
    <property type="entry name" value="DNA/RNA polymerases"/>
    <property type="match status" value="1"/>
</dbReference>
<dbReference type="GO" id="GO:0003964">
    <property type="term" value="F:RNA-directed DNA polymerase activity"/>
    <property type="evidence" value="ECO:0007669"/>
    <property type="project" value="UniProtKB-KW"/>
</dbReference>
<dbReference type="Pfam" id="PF07727">
    <property type="entry name" value="RVT_2"/>
    <property type="match status" value="1"/>
</dbReference>
<dbReference type="GO" id="GO:0003676">
    <property type="term" value="F:nucleic acid binding"/>
    <property type="evidence" value="ECO:0007669"/>
    <property type="project" value="InterPro"/>
</dbReference>
<dbReference type="CDD" id="cd09274">
    <property type="entry name" value="RNase_HI_RT_Ty3"/>
    <property type="match status" value="1"/>
</dbReference>
<dbReference type="SUPFAM" id="SSF53098">
    <property type="entry name" value="Ribonuclease H-like"/>
    <property type="match status" value="1"/>
</dbReference>
<keyword evidence="6 8" id="KW-0695">RNA-directed DNA polymerase</keyword>
<dbReference type="GO" id="GO:0004519">
    <property type="term" value="F:endonuclease activity"/>
    <property type="evidence" value="ECO:0007669"/>
    <property type="project" value="UniProtKB-KW"/>
</dbReference>
<dbReference type="InterPro" id="IPR041373">
    <property type="entry name" value="RT_RNaseH"/>
</dbReference>
<keyword evidence="5" id="KW-0378">Hydrolase</keyword>
<evidence type="ECO:0000256" key="4">
    <source>
        <dbReference type="ARBA" id="ARBA00022759"/>
    </source>
</evidence>
<reference evidence="8" key="1">
    <citation type="journal article" date="2019" name="Sci. Rep.">
        <title>Draft genome of Tanacetum cinerariifolium, the natural source of mosquito coil.</title>
        <authorList>
            <person name="Yamashiro T."/>
            <person name="Shiraishi A."/>
            <person name="Satake H."/>
            <person name="Nakayama K."/>
        </authorList>
    </citation>
    <scope>NUCLEOTIDE SEQUENCE</scope>
</reference>
<accession>A0A6L2KRD7</accession>
<evidence type="ECO:0000256" key="5">
    <source>
        <dbReference type="ARBA" id="ARBA00022801"/>
    </source>
</evidence>
<dbReference type="InterPro" id="IPR043502">
    <property type="entry name" value="DNA/RNA_pol_sf"/>
</dbReference>
<keyword evidence="4" id="KW-0255">Endonuclease</keyword>
<evidence type="ECO:0000259" key="7">
    <source>
        <dbReference type="PROSITE" id="PS50994"/>
    </source>
</evidence>
<dbReference type="PROSITE" id="PS50994">
    <property type="entry name" value="INTEGRASE"/>
    <property type="match status" value="1"/>
</dbReference>
<dbReference type="InterPro" id="IPR041588">
    <property type="entry name" value="Integrase_H2C2"/>
</dbReference>
<dbReference type="Pfam" id="PF24626">
    <property type="entry name" value="SH3_Tf2-1"/>
    <property type="match status" value="1"/>
</dbReference>
<dbReference type="GO" id="GO:0016787">
    <property type="term" value="F:hydrolase activity"/>
    <property type="evidence" value="ECO:0007669"/>
    <property type="project" value="UniProtKB-KW"/>
</dbReference>
<dbReference type="InterPro" id="IPR001584">
    <property type="entry name" value="Integrase_cat-core"/>
</dbReference>
<dbReference type="AlphaFoldDB" id="A0A6L2KRD7"/>
<sequence>MDVKTTFLHGTLKEDVFVCQPEGFIDADHPSHVYKLKKALYGLKPAPRAWYGELSTFLLQNHFFKGTTDLALFIRRFDNNILVLHVYSNYVLEILKNYEMESCDPVGTPMEIIDKLDLDQNGSPVDATKYRSMIGSRMYLTSSRPDIVHATCLCARYQAKPTEKHLKEVKRIFHYRRRTVNMVLWYTKDSGFELTGFLDADYAGCKDTFKSTSGGAQFLGEKLEEAFQILKDKLCNAHVLALLDGQEDFVVYCDASGLGIGCVLMQRSRVIAYASRQLKIHEKNYTTHDLELGAVVSALKIWRHYLYGTKSVIHTDHKSLQQIFNQKELNMCQHRWIELFIDYDCDIRYHPGKANVVADALSRKGRIKPKRVRAMNMNIQSSIKDRILAAQNEASVVVDAPPEMLRGLDKQMEHRSDGSCHKLKYSIHPGADKIYYDLKDRYWWSGIKKDITLYERIAMDFVTKLPRTSSKHDVIWVIVDRLTKSAYFLSTREDYKMDRLARLYLNEIIVRCGVPILIISDRNSRFTLRFWQSMHEALGTRLAMSIAYHPQTDGQSEHIIQTLEDMLRSCVMNFEGSWDVYLPLDEISYNNSYHSSMRCAPFEALYKRKCRKRRKPLKFSVGDRVLLKVSPWKGVVRFRKKGKLAPRFVGQFEITVRIGPVAYRLRLPQELNDVHDMFHMSKLKKCLADQSLHVPLEKIQVDAKLNFVEEPVEILERVFMKLKRGRILSLRFDGIRNEGLNLLRNVRIKWNSTTLISLVLVSSDS</sequence>
<evidence type="ECO:0000313" key="8">
    <source>
        <dbReference type="EMBL" id="GEU51340.1"/>
    </source>
</evidence>
<dbReference type="EMBL" id="BKCJ010002852">
    <property type="protein sequence ID" value="GEU51340.1"/>
    <property type="molecule type" value="Genomic_DNA"/>
</dbReference>
<dbReference type="PANTHER" id="PTHR34072">
    <property type="entry name" value="ENZYMATIC POLYPROTEIN-RELATED"/>
    <property type="match status" value="1"/>
</dbReference>
<keyword evidence="1" id="KW-0808">Transferase</keyword>
<dbReference type="PANTHER" id="PTHR34072:SF52">
    <property type="entry name" value="RIBONUCLEASE H"/>
    <property type="match status" value="1"/>
</dbReference>
<organism evidence="8">
    <name type="scientific">Tanacetum cinerariifolium</name>
    <name type="common">Dalmatian daisy</name>
    <name type="synonym">Chrysanthemum cinerariifolium</name>
    <dbReference type="NCBI Taxonomy" id="118510"/>
    <lineage>
        <taxon>Eukaryota</taxon>
        <taxon>Viridiplantae</taxon>
        <taxon>Streptophyta</taxon>
        <taxon>Embryophyta</taxon>
        <taxon>Tracheophyta</taxon>
        <taxon>Spermatophyta</taxon>
        <taxon>Magnoliopsida</taxon>
        <taxon>eudicotyledons</taxon>
        <taxon>Gunneridae</taxon>
        <taxon>Pentapetalae</taxon>
        <taxon>asterids</taxon>
        <taxon>campanulids</taxon>
        <taxon>Asterales</taxon>
        <taxon>Asteraceae</taxon>
        <taxon>Asteroideae</taxon>
        <taxon>Anthemideae</taxon>
        <taxon>Anthemidinae</taxon>
        <taxon>Tanacetum</taxon>
    </lineage>
</organism>
<name>A0A6L2KRD7_TANCI</name>
<evidence type="ECO:0000256" key="3">
    <source>
        <dbReference type="ARBA" id="ARBA00022722"/>
    </source>
</evidence>
<dbReference type="Pfam" id="PF17917">
    <property type="entry name" value="RT_RNaseH"/>
    <property type="match status" value="1"/>
</dbReference>
<dbReference type="InterPro" id="IPR056924">
    <property type="entry name" value="SH3_Tf2-1"/>
</dbReference>
<dbReference type="InterPro" id="IPR013103">
    <property type="entry name" value="RVT_2"/>
</dbReference>
<keyword evidence="3" id="KW-0540">Nuclease</keyword>
<keyword evidence="2" id="KW-0548">Nucleotidyltransferase</keyword>
<feature type="domain" description="Integrase catalytic" evidence="7">
    <location>
        <begin position="448"/>
        <end position="609"/>
    </location>
</feature>
<evidence type="ECO:0000256" key="1">
    <source>
        <dbReference type="ARBA" id="ARBA00022679"/>
    </source>
</evidence>
<comment type="caution">
    <text evidence="8">The sequence shown here is derived from an EMBL/GenBank/DDBJ whole genome shotgun (WGS) entry which is preliminary data.</text>
</comment>
<dbReference type="FunFam" id="3.10.20.370:FF:000001">
    <property type="entry name" value="Retrovirus-related Pol polyprotein from transposon 17.6-like protein"/>
    <property type="match status" value="1"/>
</dbReference>
<protein>
    <submittedName>
        <fullName evidence="8">Putative reverse transcriptase domain-containing protein</fullName>
    </submittedName>
</protein>
<dbReference type="Gene3D" id="3.30.420.10">
    <property type="entry name" value="Ribonuclease H-like superfamily/Ribonuclease H"/>
    <property type="match status" value="1"/>
</dbReference>
<dbReference type="Pfam" id="PF17921">
    <property type="entry name" value="Integrase_H2C2"/>
    <property type="match status" value="1"/>
</dbReference>
<gene>
    <name evidence="8" type="ORF">Tci_023318</name>
</gene>
<dbReference type="InterPro" id="IPR036397">
    <property type="entry name" value="RNaseH_sf"/>
</dbReference>
<evidence type="ECO:0000256" key="2">
    <source>
        <dbReference type="ARBA" id="ARBA00022695"/>
    </source>
</evidence>
<evidence type="ECO:0000256" key="6">
    <source>
        <dbReference type="ARBA" id="ARBA00022918"/>
    </source>
</evidence>
<dbReference type="Gene3D" id="1.10.340.70">
    <property type="match status" value="1"/>
</dbReference>